<protein>
    <recommendedName>
        <fullName evidence="1">Methyltransferase type 11 domain-containing protein</fullName>
    </recommendedName>
</protein>
<dbReference type="GO" id="GO:0008757">
    <property type="term" value="F:S-adenosylmethionine-dependent methyltransferase activity"/>
    <property type="evidence" value="ECO:0007669"/>
    <property type="project" value="InterPro"/>
</dbReference>
<dbReference type="AlphaFoldDB" id="Q6AIK9"/>
<dbReference type="RefSeq" id="WP_011190333.1">
    <property type="nucleotide sequence ID" value="NC_006138.1"/>
</dbReference>
<dbReference type="Gene3D" id="3.40.50.150">
    <property type="entry name" value="Vaccinia Virus protein VP39"/>
    <property type="match status" value="1"/>
</dbReference>
<dbReference type="HOGENOM" id="CLU_920490_0_0_7"/>
<dbReference type="InterPro" id="IPR013216">
    <property type="entry name" value="Methyltransf_11"/>
</dbReference>
<gene>
    <name evidence="2" type="ordered locus">DP3092</name>
</gene>
<keyword evidence="3" id="KW-1185">Reference proteome</keyword>
<dbReference type="Proteomes" id="UP000000602">
    <property type="component" value="Chromosome"/>
</dbReference>
<feature type="domain" description="Methyltransferase type 11" evidence="1">
    <location>
        <begin position="112"/>
        <end position="191"/>
    </location>
</feature>
<dbReference type="eggNOG" id="COG2226">
    <property type="taxonomic scope" value="Bacteria"/>
</dbReference>
<dbReference type="OrthoDB" id="9769602at2"/>
<dbReference type="Pfam" id="PF08241">
    <property type="entry name" value="Methyltransf_11"/>
    <property type="match status" value="1"/>
</dbReference>
<evidence type="ECO:0000313" key="2">
    <source>
        <dbReference type="EMBL" id="CAG37821.1"/>
    </source>
</evidence>
<dbReference type="EMBL" id="CR522870">
    <property type="protein sequence ID" value="CAG37821.1"/>
    <property type="molecule type" value="Genomic_DNA"/>
</dbReference>
<proteinExistence type="predicted"/>
<name>Q6AIK9_DESPS</name>
<organism evidence="2 3">
    <name type="scientific">Desulfotalea psychrophila (strain LSv54 / DSM 12343)</name>
    <dbReference type="NCBI Taxonomy" id="177439"/>
    <lineage>
        <taxon>Bacteria</taxon>
        <taxon>Pseudomonadati</taxon>
        <taxon>Thermodesulfobacteriota</taxon>
        <taxon>Desulfobulbia</taxon>
        <taxon>Desulfobulbales</taxon>
        <taxon>Desulfocapsaceae</taxon>
        <taxon>Desulfotalea</taxon>
    </lineage>
</organism>
<dbReference type="InterPro" id="IPR029063">
    <property type="entry name" value="SAM-dependent_MTases_sf"/>
</dbReference>
<dbReference type="CDD" id="cd02440">
    <property type="entry name" value="AdoMet_MTases"/>
    <property type="match status" value="1"/>
</dbReference>
<reference evidence="3" key="1">
    <citation type="journal article" date="2004" name="Environ. Microbiol.">
        <title>The genome of Desulfotalea psychrophila, a sulfate-reducing bacterium from permanently cold Arctic sediments.</title>
        <authorList>
            <person name="Rabus R."/>
            <person name="Ruepp A."/>
            <person name="Frickey T."/>
            <person name="Rattei T."/>
            <person name="Fartmann B."/>
            <person name="Stark M."/>
            <person name="Bauer M."/>
            <person name="Zibat A."/>
            <person name="Lombardot T."/>
            <person name="Becker I."/>
            <person name="Amann J."/>
            <person name="Gellner K."/>
            <person name="Teeling H."/>
            <person name="Leuschner W.D."/>
            <person name="Gloeckner F.-O."/>
            <person name="Lupas A.N."/>
            <person name="Amann R."/>
            <person name="Klenk H.-P."/>
        </authorList>
    </citation>
    <scope>NUCLEOTIDE SEQUENCE [LARGE SCALE GENOMIC DNA]</scope>
    <source>
        <strain evidence="3">DSM 12343 / LSv54</strain>
    </source>
</reference>
<dbReference type="STRING" id="177439.DP3092"/>
<accession>Q6AIK9</accession>
<sequence>MTISPSIKNILICPSCQSPLQFGDETSCPNCGARYGKTKEGKLNFHLQGPKRYQTETIINSAVHCPSDNFFGPLQANPTAEVDLSSLPPIRHLCPALLSYMPRAKTEEAIALDIGCGKTQNRAPCQLAGYQYLGIDYREADALFLADAQALPLADNSIDFALSLAVLEHLPHPEIMLREAFRVLKNGARFIGSVAFLQPFHDGSYYHFTHLGLYSMLHDIGFEVELIAPSREYSVLIATSRQLFRKMDRRYSKKIIQPIIFLHKLWWKFQPISPHDRDLSEIKRLLKFSGAHHFVVHKKQ</sequence>
<dbReference type="SUPFAM" id="SSF53335">
    <property type="entry name" value="S-adenosyl-L-methionine-dependent methyltransferases"/>
    <property type="match status" value="1"/>
</dbReference>
<evidence type="ECO:0000313" key="3">
    <source>
        <dbReference type="Proteomes" id="UP000000602"/>
    </source>
</evidence>
<dbReference type="KEGG" id="dps:DP3092"/>
<evidence type="ECO:0000259" key="1">
    <source>
        <dbReference type="Pfam" id="PF08241"/>
    </source>
</evidence>